<dbReference type="SUPFAM" id="SSF52540">
    <property type="entry name" value="P-loop containing nucleoside triphosphate hydrolases"/>
    <property type="match status" value="1"/>
</dbReference>
<dbReference type="SMART" id="SM00534">
    <property type="entry name" value="MUTSac"/>
    <property type="match status" value="1"/>
</dbReference>
<gene>
    <name evidence="7" type="ORF">XYLVIOL_LOCUS9418</name>
</gene>
<evidence type="ECO:0000259" key="5">
    <source>
        <dbReference type="SMART" id="SM00533"/>
    </source>
</evidence>
<dbReference type="SMART" id="SM00533">
    <property type="entry name" value="MUTSd"/>
    <property type="match status" value="1"/>
</dbReference>
<feature type="domain" description="DNA mismatch repair protein MutS core" evidence="5">
    <location>
        <begin position="1"/>
        <end position="231"/>
    </location>
</feature>
<evidence type="ECO:0000259" key="6">
    <source>
        <dbReference type="SMART" id="SM00534"/>
    </source>
</evidence>
<dbReference type="InterPro" id="IPR027417">
    <property type="entry name" value="P-loop_NTPase"/>
</dbReference>
<evidence type="ECO:0000256" key="2">
    <source>
        <dbReference type="ARBA" id="ARBA00022741"/>
    </source>
</evidence>
<dbReference type="SUPFAM" id="SSF48334">
    <property type="entry name" value="DNA repair protein MutS, domain III"/>
    <property type="match status" value="1"/>
</dbReference>
<protein>
    <submittedName>
        <fullName evidence="7">Uncharacterized protein</fullName>
    </submittedName>
</protein>
<evidence type="ECO:0000256" key="1">
    <source>
        <dbReference type="ARBA" id="ARBA00006271"/>
    </source>
</evidence>
<reference evidence="7 8" key="1">
    <citation type="submission" date="2024-08" db="EMBL/GenBank/DDBJ databases">
        <authorList>
            <person name="Will J Nash"/>
            <person name="Angela Man"/>
            <person name="Seanna McTaggart"/>
            <person name="Kendall Baker"/>
            <person name="Tom Barker"/>
            <person name="Leah Catchpole"/>
            <person name="Alex Durrant"/>
            <person name="Karim Gharbi"/>
            <person name="Naomi Irish"/>
            <person name="Gemy Kaithakottil"/>
            <person name="Debby Ku"/>
            <person name="Aaliyah Providence"/>
            <person name="Felix Shaw"/>
            <person name="David Swarbreck"/>
            <person name="Chris Watkins"/>
            <person name="Ann M. McCartney"/>
            <person name="Giulio Formenti"/>
            <person name="Alice Mouton"/>
            <person name="Noel Vella"/>
            <person name="Bjorn M von Reumont"/>
            <person name="Adriana Vella"/>
            <person name="Wilfried Haerty"/>
        </authorList>
    </citation>
    <scope>NUCLEOTIDE SEQUENCE [LARGE SCALE GENOMIC DNA]</scope>
</reference>
<dbReference type="Gene3D" id="3.40.50.300">
    <property type="entry name" value="P-loop containing nucleotide triphosphate hydrolases"/>
    <property type="match status" value="1"/>
</dbReference>
<keyword evidence="3" id="KW-0067">ATP-binding</keyword>
<keyword evidence="8" id="KW-1185">Reference proteome</keyword>
<dbReference type="InterPro" id="IPR045076">
    <property type="entry name" value="MutS"/>
</dbReference>
<feature type="domain" description="DNA mismatch repair proteins mutS family" evidence="6">
    <location>
        <begin position="247"/>
        <end position="437"/>
    </location>
</feature>
<keyword evidence="2" id="KW-0547">Nucleotide-binding</keyword>
<evidence type="ECO:0000313" key="8">
    <source>
        <dbReference type="Proteomes" id="UP001642520"/>
    </source>
</evidence>
<evidence type="ECO:0000256" key="4">
    <source>
        <dbReference type="ARBA" id="ARBA00023125"/>
    </source>
</evidence>
<sequence length="484" mass="54599">MTISHLICIADMCEEFAEDIDLFKRIAKSVTTEVHYVKYFIEYIVDFAESRREGRLVVKPNVDPLLDELNHVRRTLPELLTQMGEKDMREHLPPCVTNCNMVYLPNIGYVLAVNKWNPTPPEEISFPDLEFKFSINQVHYYKSSSAKELDETVGDIILKIAIRQNQIIQKVMRYVKKHTGTILHAIELCAELDILLAFSKVARDYNYVRPNLRESKIIDVTEGRHPLIESFVTTYVPNDIRSGNGKSLIKVLTGPNSCGKSVYLKQIGLIVFMAHIGSYVPAKSATIGMVSSILTQMSNTESIGLNASSFLQNLRQINVALSASTPNSLVITDELDRGTSETSGLSLVTAILSIFAERGANCPHVFAATHAYRVVVLLPQTPLVEVQTFECTINPDESLIFLYRLINGSTTRSFAHYVARLAELDEDIVKRGLEVFEKMKQHELPASIYDRFDRMKLVADELETITEFNLDKLKTLIGRVVLPK</sequence>
<dbReference type="InterPro" id="IPR036187">
    <property type="entry name" value="DNA_mismatch_repair_MutS_sf"/>
</dbReference>
<name>A0ABP1P891_XYLVO</name>
<comment type="caution">
    <text evidence="7">The sequence shown here is derived from an EMBL/GenBank/DDBJ whole genome shotgun (WGS) entry which is preliminary data.</text>
</comment>
<proteinExistence type="inferred from homology"/>
<dbReference type="PANTHER" id="PTHR11361">
    <property type="entry name" value="DNA MISMATCH REPAIR PROTEIN MUTS FAMILY MEMBER"/>
    <property type="match status" value="1"/>
</dbReference>
<comment type="similarity">
    <text evidence="1">Belongs to the DNA mismatch repair MutS family.</text>
</comment>
<dbReference type="Pfam" id="PF00488">
    <property type="entry name" value="MutS_V"/>
    <property type="match status" value="1"/>
</dbReference>
<dbReference type="EMBL" id="CAXAJV020001300">
    <property type="protein sequence ID" value="CAL7949475.1"/>
    <property type="molecule type" value="Genomic_DNA"/>
</dbReference>
<dbReference type="Proteomes" id="UP001642520">
    <property type="component" value="Unassembled WGS sequence"/>
</dbReference>
<organism evidence="7 8">
    <name type="scientific">Xylocopa violacea</name>
    <name type="common">Violet carpenter bee</name>
    <name type="synonym">Apis violacea</name>
    <dbReference type="NCBI Taxonomy" id="135666"/>
    <lineage>
        <taxon>Eukaryota</taxon>
        <taxon>Metazoa</taxon>
        <taxon>Ecdysozoa</taxon>
        <taxon>Arthropoda</taxon>
        <taxon>Hexapoda</taxon>
        <taxon>Insecta</taxon>
        <taxon>Pterygota</taxon>
        <taxon>Neoptera</taxon>
        <taxon>Endopterygota</taxon>
        <taxon>Hymenoptera</taxon>
        <taxon>Apocrita</taxon>
        <taxon>Aculeata</taxon>
        <taxon>Apoidea</taxon>
        <taxon>Anthophila</taxon>
        <taxon>Apidae</taxon>
        <taxon>Xylocopa</taxon>
        <taxon>Xylocopa</taxon>
    </lineage>
</organism>
<accession>A0ABP1P891</accession>
<keyword evidence="4" id="KW-0238">DNA-binding</keyword>
<dbReference type="PANTHER" id="PTHR11361:SF20">
    <property type="entry name" value="MUTS PROTEIN HOMOLOG 5"/>
    <property type="match status" value="1"/>
</dbReference>
<dbReference type="InterPro" id="IPR007696">
    <property type="entry name" value="DNA_mismatch_repair_MutS_core"/>
</dbReference>
<evidence type="ECO:0000256" key="3">
    <source>
        <dbReference type="ARBA" id="ARBA00022840"/>
    </source>
</evidence>
<dbReference type="InterPro" id="IPR000432">
    <property type="entry name" value="DNA_mismatch_repair_MutS_C"/>
</dbReference>
<evidence type="ECO:0000313" key="7">
    <source>
        <dbReference type="EMBL" id="CAL7949475.1"/>
    </source>
</evidence>
<dbReference type="Gene3D" id="1.10.1420.10">
    <property type="match status" value="2"/>
</dbReference>